<comment type="similarity">
    <text evidence="3">In the N-terminal section; belongs to the N-acetylglucosamine-1-phosphate uridyltransferase family.</text>
</comment>
<evidence type="ECO:0000256" key="4">
    <source>
        <dbReference type="ARBA" id="ARBA00022490"/>
    </source>
</evidence>
<dbReference type="Pfam" id="PF12804">
    <property type="entry name" value="NTP_transf_3"/>
    <property type="match status" value="1"/>
</dbReference>
<dbReference type="InterPro" id="IPR029044">
    <property type="entry name" value="Nucleotide-diphossugar_trans"/>
</dbReference>
<evidence type="ECO:0000256" key="6">
    <source>
        <dbReference type="ARBA" id="ARBA00022695"/>
    </source>
</evidence>
<evidence type="ECO:0000256" key="11">
    <source>
        <dbReference type="ARBA" id="ARBA00023268"/>
    </source>
</evidence>
<evidence type="ECO:0000256" key="1">
    <source>
        <dbReference type="ARBA" id="ARBA00001946"/>
    </source>
</evidence>
<evidence type="ECO:0000256" key="7">
    <source>
        <dbReference type="ARBA" id="ARBA00022723"/>
    </source>
</evidence>
<keyword evidence="7" id="KW-0479">Metal-binding</keyword>
<keyword evidence="5 19" id="KW-0808">Transferase</keyword>
<evidence type="ECO:0000313" key="20">
    <source>
        <dbReference type="Proteomes" id="UP000437736"/>
    </source>
</evidence>
<comment type="catalytic activity">
    <reaction evidence="14">
        <text>alpha-D-glucosamine 1-phosphate + acetyl-CoA = N-acetyl-alpha-D-glucosamine 1-phosphate + CoA + H(+)</text>
        <dbReference type="Rhea" id="RHEA:13725"/>
        <dbReference type="ChEBI" id="CHEBI:15378"/>
        <dbReference type="ChEBI" id="CHEBI:57287"/>
        <dbReference type="ChEBI" id="CHEBI:57288"/>
        <dbReference type="ChEBI" id="CHEBI:57776"/>
        <dbReference type="ChEBI" id="CHEBI:58516"/>
        <dbReference type="EC" id="2.3.1.157"/>
    </reaction>
</comment>
<comment type="cofactor">
    <cofactor evidence="1">
        <name>Mg(2+)</name>
        <dbReference type="ChEBI" id="CHEBI:18420"/>
    </cofactor>
</comment>
<name>A0ABW9QSU9_9ACTN</name>
<keyword evidence="11" id="KW-0511">Multifunctional enzyme</keyword>
<comment type="function">
    <text evidence="16">Catalyzes the last two sequential reactions in the de novo biosynthetic pathway for UDP-N-acetylglucosamine (UDP-GlcNAc). The C-terminal domain catalyzes the transfer of acetyl group from acetyl coenzyme A to glucosamine-1-phosphate (GlcN-1-P) to produce N-acetylglucosamine-1-phosphate (GlcNAc-1-P), which is converted into UDP-GlcNAc by the transfer of uridine 5-monophosphate (from uridine 5-triphosphate), a reaction catalyzed by the N-terminal domain.</text>
</comment>
<organism evidence="19 20">
    <name type="scientific">Acidiferrimicrobium australe</name>
    <dbReference type="NCBI Taxonomy" id="2664430"/>
    <lineage>
        <taxon>Bacteria</taxon>
        <taxon>Bacillati</taxon>
        <taxon>Actinomycetota</taxon>
        <taxon>Acidimicrobiia</taxon>
        <taxon>Acidimicrobiales</taxon>
        <taxon>Acidimicrobiaceae</taxon>
        <taxon>Acidiferrimicrobium</taxon>
    </lineage>
</organism>
<keyword evidence="9" id="KW-0133">Cell shape</keyword>
<dbReference type="Proteomes" id="UP000437736">
    <property type="component" value="Unassembled WGS sequence"/>
</dbReference>
<dbReference type="Gene3D" id="3.90.550.10">
    <property type="entry name" value="Spore Coat Polysaccharide Biosynthesis Protein SpsA, Chain A"/>
    <property type="match status" value="1"/>
</dbReference>
<evidence type="ECO:0000259" key="18">
    <source>
        <dbReference type="Pfam" id="PF12804"/>
    </source>
</evidence>
<evidence type="ECO:0000256" key="10">
    <source>
        <dbReference type="ARBA" id="ARBA00022984"/>
    </source>
</evidence>
<dbReference type="InterPro" id="IPR050065">
    <property type="entry name" value="GlmU-like"/>
</dbReference>
<accession>A0ABW9QSU9</accession>
<gene>
    <name evidence="19" type="ORF">GHK86_07835</name>
</gene>
<keyword evidence="4" id="KW-0963">Cytoplasm</keyword>
<evidence type="ECO:0000256" key="17">
    <source>
        <dbReference type="SAM" id="MobiDB-lite"/>
    </source>
</evidence>
<evidence type="ECO:0000256" key="13">
    <source>
        <dbReference type="ARBA" id="ARBA00023316"/>
    </source>
</evidence>
<evidence type="ECO:0000256" key="5">
    <source>
        <dbReference type="ARBA" id="ARBA00022679"/>
    </source>
</evidence>
<sequence length="375" mass="39415">MPRHPLAAVVLAAGEGTRMRSERPKPLHRLCGRPMVLHVLHALVGLGLERAVVVIGHGGDRVAKAVGDELPEGLAVEFVEQRVQRGTGDALSVAMTAFDDDPDEAGDVLVVPGDTPLLRATTLATLVRGHQETDDAATLLVARLEDPTGYGRIVRGRTGSVARVVEQGDATEEERAIDEVNTSVYVFRRSVVAPALRRLSPDNTQGEYYLTDIVGVLHDAGYGVGAVAVEDPIEVSGVNDRVQLARVEAELRRRVNLTWMARGVTMVDPAHTYLDVTVELAADVSLYPGTLLQGATRVERGAELGPNTHLADCTIGPRAVVTGTVGRGAEVGGDAQVGPWAYLPPGSRVPAGRITGPGFSASVEPEGPGPSGASA</sequence>
<evidence type="ECO:0000256" key="14">
    <source>
        <dbReference type="ARBA" id="ARBA00048247"/>
    </source>
</evidence>
<evidence type="ECO:0000256" key="16">
    <source>
        <dbReference type="ARBA" id="ARBA00049628"/>
    </source>
</evidence>
<comment type="catalytic activity">
    <reaction evidence="15">
        <text>N-acetyl-alpha-D-glucosamine 1-phosphate + UTP + H(+) = UDP-N-acetyl-alpha-D-glucosamine + diphosphate</text>
        <dbReference type="Rhea" id="RHEA:13509"/>
        <dbReference type="ChEBI" id="CHEBI:15378"/>
        <dbReference type="ChEBI" id="CHEBI:33019"/>
        <dbReference type="ChEBI" id="CHEBI:46398"/>
        <dbReference type="ChEBI" id="CHEBI:57705"/>
        <dbReference type="ChEBI" id="CHEBI:57776"/>
        <dbReference type="EC" id="2.7.7.23"/>
    </reaction>
</comment>
<protein>
    <submittedName>
        <fullName evidence="19">NTP transferase domain-containing protein</fullName>
    </submittedName>
</protein>
<feature type="region of interest" description="Disordered" evidence="17">
    <location>
        <begin position="353"/>
        <end position="375"/>
    </location>
</feature>
<dbReference type="CDD" id="cd02540">
    <property type="entry name" value="GT2_GlmU_N_bac"/>
    <property type="match status" value="1"/>
</dbReference>
<comment type="caution">
    <text evidence="19">The sequence shown here is derived from an EMBL/GenBank/DDBJ whole genome shotgun (WGS) entry which is preliminary data.</text>
</comment>
<dbReference type="SUPFAM" id="SSF51161">
    <property type="entry name" value="Trimeric LpxA-like enzymes"/>
    <property type="match status" value="1"/>
</dbReference>
<evidence type="ECO:0000256" key="12">
    <source>
        <dbReference type="ARBA" id="ARBA00023315"/>
    </source>
</evidence>
<reference evidence="19 20" key="1">
    <citation type="submission" date="2019-11" db="EMBL/GenBank/DDBJ databases">
        <title>Acidiferrimicrobium australis gen. nov., sp. nov., an acidophilic and obligately heterotrophic, member of the Actinobacteria that catalyses dissimilatory oxido- reduction of iron isolated from metal-rich acidic water in Chile.</title>
        <authorList>
            <person name="Gonzalez D."/>
            <person name="Huber K."/>
            <person name="Hedrich S."/>
            <person name="Rojas-Villalobos C."/>
            <person name="Quatrini R."/>
            <person name="Dinamarca M.A."/>
            <person name="Schwarz A."/>
            <person name="Canales C."/>
            <person name="Nancucheo I."/>
        </authorList>
    </citation>
    <scope>NUCLEOTIDE SEQUENCE [LARGE SCALE GENOMIC DNA]</scope>
    <source>
        <strain evidence="19 20">USS-CCA1</strain>
    </source>
</reference>
<keyword evidence="20" id="KW-1185">Reference proteome</keyword>
<keyword evidence="13" id="KW-0961">Cell wall biogenesis/degradation</keyword>
<dbReference type="GO" id="GO:0016740">
    <property type="term" value="F:transferase activity"/>
    <property type="evidence" value="ECO:0007669"/>
    <property type="project" value="UniProtKB-KW"/>
</dbReference>
<keyword evidence="12" id="KW-0012">Acyltransferase</keyword>
<evidence type="ECO:0000256" key="3">
    <source>
        <dbReference type="ARBA" id="ARBA00007947"/>
    </source>
</evidence>
<dbReference type="InterPro" id="IPR011004">
    <property type="entry name" value="Trimer_LpxA-like_sf"/>
</dbReference>
<proteinExistence type="inferred from homology"/>
<evidence type="ECO:0000256" key="9">
    <source>
        <dbReference type="ARBA" id="ARBA00022960"/>
    </source>
</evidence>
<evidence type="ECO:0000256" key="15">
    <source>
        <dbReference type="ARBA" id="ARBA00048493"/>
    </source>
</evidence>
<dbReference type="InterPro" id="IPR025877">
    <property type="entry name" value="MobA-like_NTP_Trfase"/>
</dbReference>
<keyword evidence="8" id="KW-0460">Magnesium</keyword>
<evidence type="ECO:0000256" key="8">
    <source>
        <dbReference type="ARBA" id="ARBA00022842"/>
    </source>
</evidence>
<dbReference type="PANTHER" id="PTHR43584:SF3">
    <property type="entry name" value="BIFUNCTIONAL PROTEIN GLMU"/>
    <property type="match status" value="1"/>
</dbReference>
<comment type="similarity">
    <text evidence="2">In the C-terminal section; belongs to the transferase hexapeptide repeat family.</text>
</comment>
<keyword evidence="10" id="KW-0573">Peptidoglycan synthesis</keyword>
<evidence type="ECO:0000313" key="19">
    <source>
        <dbReference type="EMBL" id="MST32630.1"/>
    </source>
</evidence>
<dbReference type="EMBL" id="WJHE01000346">
    <property type="protein sequence ID" value="MST32630.1"/>
    <property type="molecule type" value="Genomic_DNA"/>
</dbReference>
<dbReference type="PANTHER" id="PTHR43584">
    <property type="entry name" value="NUCLEOTIDYL TRANSFERASE"/>
    <property type="match status" value="1"/>
</dbReference>
<keyword evidence="6" id="KW-0548">Nucleotidyltransferase</keyword>
<evidence type="ECO:0000256" key="2">
    <source>
        <dbReference type="ARBA" id="ARBA00007707"/>
    </source>
</evidence>
<dbReference type="SUPFAM" id="SSF53448">
    <property type="entry name" value="Nucleotide-diphospho-sugar transferases"/>
    <property type="match status" value="1"/>
</dbReference>
<feature type="domain" description="MobA-like NTP transferase" evidence="18">
    <location>
        <begin position="8"/>
        <end position="174"/>
    </location>
</feature>
<dbReference type="Gene3D" id="2.160.10.10">
    <property type="entry name" value="Hexapeptide repeat proteins"/>
    <property type="match status" value="1"/>
</dbReference>